<feature type="chain" id="PRO_5045924323" description="OmpA-like domain-containing protein" evidence="2">
    <location>
        <begin position="23"/>
        <end position="335"/>
    </location>
</feature>
<evidence type="ECO:0000256" key="1">
    <source>
        <dbReference type="SAM" id="Coils"/>
    </source>
</evidence>
<keyword evidence="2" id="KW-0732">Signal</keyword>
<dbReference type="EMBL" id="JBBMFL010000010">
    <property type="protein sequence ID" value="MEQ2545228.1"/>
    <property type="molecule type" value="Genomic_DNA"/>
</dbReference>
<sequence>MKTIVSTFAFSLALCAAAGATAQTKSAVTAPAADTVLLSETTDGNCIVRRFLVKSRNDADYSVRYRINLATLNAALSGNPKELDELNAFVADLAKDTLKQVSAVTVTGYSSPDGPVKFNEALAARRANDFKAYLDRKYGFSKKYKVTVNSVAEDWEMCRTLVAQSSVPDKQAVLGILDGRQSPDQKELALKKMTAAWDYMKENILPPLRRVELTIDYKVNSIVEQRMLISKPKPQPAPQPAQPAEPYVVVDEQVNGIIVEMPNEHEYKKEVREESREARKEARAAERLAKREAREAQKIVRQQERAAKKIAKKEAKAAKKAEKAARKTYKELEKM</sequence>
<evidence type="ECO:0000313" key="3">
    <source>
        <dbReference type="EMBL" id="MEQ2545228.1"/>
    </source>
</evidence>
<reference evidence="3 4" key="1">
    <citation type="submission" date="2024-03" db="EMBL/GenBank/DDBJ databases">
        <title>Human intestinal bacterial collection.</title>
        <authorList>
            <person name="Pauvert C."/>
            <person name="Hitch T.C.A."/>
            <person name="Clavel T."/>
        </authorList>
    </citation>
    <scope>NUCLEOTIDE SEQUENCE [LARGE SCALE GENOMIC DNA]</scope>
    <source>
        <strain evidence="3 4">CLA-KB-H122</strain>
    </source>
</reference>
<dbReference type="Proteomes" id="UP001460202">
    <property type="component" value="Unassembled WGS sequence"/>
</dbReference>
<comment type="caution">
    <text evidence="3">The sequence shown here is derived from an EMBL/GenBank/DDBJ whole genome shotgun (WGS) entry which is preliminary data.</text>
</comment>
<protein>
    <recommendedName>
        <fullName evidence="5">OmpA-like domain-containing protein</fullName>
    </recommendedName>
</protein>
<accession>A0ABV1GZ35</accession>
<evidence type="ECO:0008006" key="5">
    <source>
        <dbReference type="Google" id="ProtNLM"/>
    </source>
</evidence>
<dbReference type="RefSeq" id="WP_278817680.1">
    <property type="nucleotide sequence ID" value="NZ_JBBMFL010000010.1"/>
</dbReference>
<keyword evidence="4" id="KW-1185">Reference proteome</keyword>
<proteinExistence type="predicted"/>
<feature type="signal peptide" evidence="2">
    <location>
        <begin position="1"/>
        <end position="22"/>
    </location>
</feature>
<dbReference type="Gene3D" id="3.30.1330.60">
    <property type="entry name" value="OmpA-like domain"/>
    <property type="match status" value="1"/>
</dbReference>
<dbReference type="InterPro" id="IPR036737">
    <property type="entry name" value="OmpA-like_sf"/>
</dbReference>
<evidence type="ECO:0000313" key="4">
    <source>
        <dbReference type="Proteomes" id="UP001460202"/>
    </source>
</evidence>
<name>A0ABV1GZ35_9BACT</name>
<gene>
    <name evidence="3" type="ORF">WMO46_09740</name>
</gene>
<organism evidence="3 4">
    <name type="scientific">Alistipes intestinihominis</name>
    <dbReference type="NCBI Taxonomy" id="3133172"/>
    <lineage>
        <taxon>Bacteria</taxon>
        <taxon>Pseudomonadati</taxon>
        <taxon>Bacteroidota</taxon>
        <taxon>Bacteroidia</taxon>
        <taxon>Bacteroidales</taxon>
        <taxon>Rikenellaceae</taxon>
        <taxon>Alistipes</taxon>
    </lineage>
</organism>
<feature type="coiled-coil region" evidence="1">
    <location>
        <begin position="268"/>
        <end position="335"/>
    </location>
</feature>
<dbReference type="SUPFAM" id="SSF103088">
    <property type="entry name" value="OmpA-like"/>
    <property type="match status" value="1"/>
</dbReference>
<evidence type="ECO:0000256" key="2">
    <source>
        <dbReference type="SAM" id="SignalP"/>
    </source>
</evidence>
<keyword evidence="1" id="KW-0175">Coiled coil</keyword>